<dbReference type="Proteomes" id="UP000176377">
    <property type="component" value="Unassembled WGS sequence"/>
</dbReference>
<organism evidence="1 2">
    <name type="scientific">Candidatus Kaiserbacteria bacterium RIFCSPHIGHO2_01_FULL_56_24</name>
    <dbReference type="NCBI Taxonomy" id="1798487"/>
    <lineage>
        <taxon>Bacteria</taxon>
        <taxon>Candidatus Kaiseribacteriota</taxon>
    </lineage>
</organism>
<proteinExistence type="predicted"/>
<protein>
    <recommendedName>
        <fullName evidence="3">Serine aminopeptidase S33 domain-containing protein</fullName>
    </recommendedName>
</protein>
<dbReference type="PANTHER" id="PTHR31591:SF1">
    <property type="entry name" value="UPF0613 PROTEIN PB24D3.06C"/>
    <property type="match status" value="1"/>
</dbReference>
<dbReference type="EMBL" id="MFLA01000045">
    <property type="protein sequence ID" value="OGG57756.1"/>
    <property type="molecule type" value="Genomic_DNA"/>
</dbReference>
<reference evidence="1 2" key="1">
    <citation type="journal article" date="2016" name="Nat. Commun.">
        <title>Thousands of microbial genomes shed light on interconnected biogeochemical processes in an aquifer system.</title>
        <authorList>
            <person name="Anantharaman K."/>
            <person name="Brown C.T."/>
            <person name="Hug L.A."/>
            <person name="Sharon I."/>
            <person name="Castelle C.J."/>
            <person name="Probst A.J."/>
            <person name="Thomas B.C."/>
            <person name="Singh A."/>
            <person name="Wilkins M.J."/>
            <person name="Karaoz U."/>
            <person name="Brodie E.L."/>
            <person name="Williams K.H."/>
            <person name="Hubbard S.S."/>
            <person name="Banfield J.F."/>
        </authorList>
    </citation>
    <scope>NUCLEOTIDE SEQUENCE [LARGE SCALE GENOMIC DNA]</scope>
</reference>
<dbReference type="InterPro" id="IPR029058">
    <property type="entry name" value="AB_hydrolase_fold"/>
</dbReference>
<dbReference type="Gene3D" id="3.40.50.1820">
    <property type="entry name" value="alpha/beta hydrolase"/>
    <property type="match status" value="1"/>
</dbReference>
<evidence type="ECO:0000313" key="2">
    <source>
        <dbReference type="Proteomes" id="UP000176377"/>
    </source>
</evidence>
<gene>
    <name evidence="1" type="ORF">A2765_04975</name>
</gene>
<name>A0A1F6D8N0_9BACT</name>
<evidence type="ECO:0008006" key="3">
    <source>
        <dbReference type="Google" id="ProtNLM"/>
    </source>
</evidence>
<dbReference type="InterPro" id="IPR013744">
    <property type="entry name" value="SidJ"/>
</dbReference>
<dbReference type="PANTHER" id="PTHR31591">
    <property type="entry name" value="UPF0613 PROTEIN PB24D3.06C"/>
    <property type="match status" value="1"/>
</dbReference>
<dbReference type="SUPFAM" id="SSF53474">
    <property type="entry name" value="alpha/beta-Hydrolases"/>
    <property type="match status" value="1"/>
</dbReference>
<comment type="caution">
    <text evidence="1">The sequence shown here is derived from an EMBL/GenBank/DDBJ whole genome shotgun (WGS) entry which is preliminary data.</text>
</comment>
<accession>A0A1F6D8N0</accession>
<sequence length="290" mass="32124">MRPAHIIEIQTPKKFLLNGLWFGPTKPKKAIIWVHGLASSAFSKLGIVEKLVDTDTAVMTFNNRGAASVTRIRKLNPRKKGGIEFVIAGGSHEVFTECVDDIQGALDFAKKRGAKEIYLVGHSTGAQKSVYFATRKGNEKKASGAILLGPLSDYAGAVHEFGKNAVARRNRAAKKLVAEGKKHAIVPDSWVDAQRYISLFSPDSTEEIFSYIDPEKKPKIYESLTPPVLVLLAEKDEYADRTPDRIEAWFVKHAHSTRFNSAIIPKTDHGFQAAEKEVAETIRKWIKGAK</sequence>
<dbReference type="AlphaFoldDB" id="A0A1F6D8N0"/>
<dbReference type="Pfam" id="PF08538">
    <property type="entry name" value="DUF1749"/>
    <property type="match status" value="1"/>
</dbReference>
<evidence type="ECO:0000313" key="1">
    <source>
        <dbReference type="EMBL" id="OGG57756.1"/>
    </source>
</evidence>